<dbReference type="HOGENOM" id="CLU_473597_0_0_1"/>
<dbReference type="Proteomes" id="UP000032180">
    <property type="component" value="Chromosome 1"/>
</dbReference>
<reference evidence="3" key="2">
    <citation type="submission" date="2013-12" db="EMBL/GenBank/DDBJ databases">
        <authorList>
            <person name="Yu Y."/>
            <person name="Lee S."/>
            <person name="de Baynast K."/>
            <person name="Wissotski M."/>
            <person name="Liu L."/>
            <person name="Talag J."/>
            <person name="Goicoechea J."/>
            <person name="Angelova A."/>
            <person name="Jetty R."/>
            <person name="Kudrna D."/>
            <person name="Golser W."/>
            <person name="Rivera L."/>
            <person name="Zhang J."/>
            <person name="Wing R."/>
        </authorList>
    </citation>
    <scope>NUCLEOTIDE SEQUENCE</scope>
</reference>
<accession>A0A0D9V9E1</accession>
<dbReference type="GO" id="GO:0009507">
    <property type="term" value="C:chloroplast"/>
    <property type="evidence" value="ECO:0007669"/>
    <property type="project" value="TreeGrafter"/>
</dbReference>
<dbReference type="eggNOG" id="ENOG502QTKW">
    <property type="taxonomic scope" value="Eukaryota"/>
</dbReference>
<reference evidence="2" key="3">
    <citation type="submission" date="2015-04" db="UniProtKB">
        <authorList>
            <consortium name="EnsemblPlants"/>
        </authorList>
    </citation>
    <scope>IDENTIFICATION</scope>
</reference>
<evidence type="ECO:0000313" key="3">
    <source>
        <dbReference type="Proteomes" id="UP000032180"/>
    </source>
</evidence>
<dbReference type="Pfam" id="PF10184">
    <property type="entry name" value="DUF2358"/>
    <property type="match status" value="1"/>
</dbReference>
<dbReference type="PANTHER" id="PTHR36334">
    <property type="entry name" value="PROTEIN, PUTATIVE (DUF2358)-RELATED"/>
    <property type="match status" value="1"/>
</dbReference>
<dbReference type="InterPro" id="IPR018790">
    <property type="entry name" value="DUF2358"/>
</dbReference>
<dbReference type="EnsemblPlants" id="LPERR01G35930.1">
    <property type="protein sequence ID" value="LPERR01G35930.1"/>
    <property type="gene ID" value="LPERR01G35930"/>
</dbReference>
<organism evidence="2 3">
    <name type="scientific">Leersia perrieri</name>
    <dbReference type="NCBI Taxonomy" id="77586"/>
    <lineage>
        <taxon>Eukaryota</taxon>
        <taxon>Viridiplantae</taxon>
        <taxon>Streptophyta</taxon>
        <taxon>Embryophyta</taxon>
        <taxon>Tracheophyta</taxon>
        <taxon>Spermatophyta</taxon>
        <taxon>Magnoliopsida</taxon>
        <taxon>Liliopsida</taxon>
        <taxon>Poales</taxon>
        <taxon>Poaceae</taxon>
        <taxon>BOP clade</taxon>
        <taxon>Oryzoideae</taxon>
        <taxon>Oryzeae</taxon>
        <taxon>Oryzinae</taxon>
        <taxon>Leersia</taxon>
    </lineage>
</organism>
<reference evidence="2 3" key="1">
    <citation type="submission" date="2012-08" db="EMBL/GenBank/DDBJ databases">
        <title>Oryza genome evolution.</title>
        <authorList>
            <person name="Wing R.A."/>
        </authorList>
    </citation>
    <scope>NUCLEOTIDE SEQUENCE</scope>
</reference>
<keyword evidence="3" id="KW-1185">Reference proteome</keyword>
<dbReference type="SUPFAM" id="SSF57889">
    <property type="entry name" value="Cysteine-rich domain"/>
    <property type="match status" value="1"/>
</dbReference>
<evidence type="ECO:0000313" key="2">
    <source>
        <dbReference type="EnsemblPlants" id="LPERR01G35930.1"/>
    </source>
</evidence>
<dbReference type="Gramene" id="LPERR01G35930.1">
    <property type="protein sequence ID" value="LPERR01G35930.1"/>
    <property type="gene ID" value="LPERR01G35930"/>
</dbReference>
<proteinExistence type="predicted"/>
<dbReference type="AlphaFoldDB" id="A0A0D9V9E1"/>
<feature type="region of interest" description="Disordered" evidence="1">
    <location>
        <begin position="522"/>
        <end position="546"/>
    </location>
</feature>
<dbReference type="PANTHER" id="PTHR36334:SF1">
    <property type="entry name" value="PROTEIN, PUTATIVE (DUF2358)-RELATED"/>
    <property type="match status" value="1"/>
</dbReference>
<evidence type="ECO:0000256" key="1">
    <source>
        <dbReference type="SAM" id="MobiDB-lite"/>
    </source>
</evidence>
<feature type="region of interest" description="Disordered" evidence="1">
    <location>
        <begin position="255"/>
        <end position="281"/>
    </location>
</feature>
<sequence length="576" mass="64387">MATTTATAAALSSSAFPRRGIHIPAGFRALHHAHPALHRRCPRIAPLQVVDDSKEVETAVADGGEVAGDVVEGERSQTDKLVDGMDFGELCNDFECISSPYVEATARQLARDILELREDNRAFNCYAVTVKYKDPVRTFVGREKYKRPLWITKALENPTVTVQEMSMQSTSNLTIKWTLRGKPKNPLFATIGGDLIVRVTSQFVLNQISGQVLEQVDSWDLSASSPPAQAYFWLSRRVFSTVEAGKDTIEAAKGTASRLSTNKDENLEAYPDPSGDPTKFFQRPDDGLSQDVYQIALFLAVLYFIVHKLRDAEHHDHELTLTAGNERFQCDGCKEYGYQRRYTCENRRCRGKFHLHEACAKKLGDHYQDPFKSYSLVFHRSLPSTVKDVHCHGCGGNVNGYTYMREIGKLRTWLKRGMVLHPCCAALPMVIEAEGGIRLQLRRKLRSRCCKCGHVKLGDKRHTWGYVSDGGGTTGDVAVQIHVACANDLFHEDYENTRLQQRNRLDRLKARLVDMLTKTTKKTTRTGGRMILPKLPANAPEPEPEPWTVDSAVVQALLWAICTVGSVITGSPILPI</sequence>
<name>A0A0D9V9E1_9ORYZ</name>
<dbReference type="STRING" id="77586.A0A0D9V9E1"/>
<protein>
    <submittedName>
        <fullName evidence="2">Uncharacterized protein</fullName>
    </submittedName>
</protein>
<dbReference type="InterPro" id="IPR046349">
    <property type="entry name" value="C1-like_sf"/>
</dbReference>